<dbReference type="Proteomes" id="UP000199568">
    <property type="component" value="Unassembled WGS sequence"/>
</dbReference>
<keyword evidence="3 13" id="KW-1003">Cell membrane</keyword>
<name>A0A1H9ZNJ1_9FIRM</name>
<evidence type="ECO:0000256" key="2">
    <source>
        <dbReference type="ARBA" id="ARBA00022448"/>
    </source>
</evidence>
<evidence type="ECO:0000256" key="13">
    <source>
        <dbReference type="HAMAP-Rule" id="MF_01398"/>
    </source>
</evidence>
<evidence type="ECO:0000256" key="1">
    <source>
        <dbReference type="ARBA" id="ARBA00005513"/>
    </source>
</evidence>
<dbReference type="PANTHER" id="PTHR33445">
    <property type="entry name" value="ATP SYNTHASE SUBUNIT B', CHLOROPLASTIC"/>
    <property type="match status" value="1"/>
</dbReference>
<comment type="subcellular location">
    <subcellularLocation>
        <location evidence="13">Cell membrane</location>
        <topology evidence="13">Single-pass membrane protein</topology>
    </subcellularLocation>
    <subcellularLocation>
        <location evidence="12">Endomembrane system</location>
        <topology evidence="12">Single-pass membrane protein</topology>
    </subcellularLocation>
</comment>
<dbReference type="AlphaFoldDB" id="A0A1H9ZNJ1"/>
<dbReference type="InterPro" id="IPR050059">
    <property type="entry name" value="ATP_synthase_B_chain"/>
</dbReference>
<organism evidence="16 17">
    <name type="scientific">Natronincola peptidivorans</name>
    <dbReference type="NCBI Taxonomy" id="426128"/>
    <lineage>
        <taxon>Bacteria</taxon>
        <taxon>Bacillati</taxon>
        <taxon>Bacillota</taxon>
        <taxon>Clostridia</taxon>
        <taxon>Peptostreptococcales</taxon>
        <taxon>Natronincolaceae</taxon>
        <taxon>Natronincola</taxon>
    </lineage>
</organism>
<dbReference type="STRING" id="426128.SAMN05660297_00653"/>
<evidence type="ECO:0000313" key="16">
    <source>
        <dbReference type="EMBL" id="SES83325.1"/>
    </source>
</evidence>
<keyword evidence="2 13" id="KW-0813">Transport</keyword>
<evidence type="ECO:0000313" key="17">
    <source>
        <dbReference type="Proteomes" id="UP000199568"/>
    </source>
</evidence>
<evidence type="ECO:0000256" key="3">
    <source>
        <dbReference type="ARBA" id="ARBA00022475"/>
    </source>
</evidence>
<dbReference type="GO" id="GO:0012505">
    <property type="term" value="C:endomembrane system"/>
    <property type="evidence" value="ECO:0007669"/>
    <property type="project" value="UniProtKB-SubCell"/>
</dbReference>
<keyword evidence="15" id="KW-0175">Coiled coil</keyword>
<dbReference type="GO" id="GO:0005886">
    <property type="term" value="C:plasma membrane"/>
    <property type="evidence" value="ECO:0007669"/>
    <property type="project" value="UniProtKB-SubCell"/>
</dbReference>
<evidence type="ECO:0000256" key="5">
    <source>
        <dbReference type="ARBA" id="ARBA00022692"/>
    </source>
</evidence>
<keyword evidence="8 13" id="KW-0406">Ion transport</keyword>
<comment type="function">
    <text evidence="11 13">F(1)F(0) ATP synthase produces ATP from ADP in the presence of a proton or sodium gradient. F-type ATPases consist of two structural domains, F(1) containing the extramembraneous catalytic core and F(0) containing the membrane proton channel, linked together by a central stalk and a peripheral stalk. During catalysis, ATP synthesis in the catalytic domain of F(1) is coupled via a rotary mechanism of the central stalk subunits to proton translocation.</text>
</comment>
<dbReference type="GO" id="GO:0046933">
    <property type="term" value="F:proton-transporting ATP synthase activity, rotational mechanism"/>
    <property type="evidence" value="ECO:0007669"/>
    <property type="project" value="UniProtKB-UniRule"/>
</dbReference>
<protein>
    <recommendedName>
        <fullName evidence="13">ATP synthase subunit b</fullName>
    </recommendedName>
    <alternativeName>
        <fullName evidence="13">ATP synthase F(0) sector subunit b</fullName>
    </alternativeName>
    <alternativeName>
        <fullName evidence="13">ATPase subunit I</fullName>
    </alternativeName>
    <alternativeName>
        <fullName evidence="13">F-type ATPase subunit b</fullName>
        <shortName evidence="13">F-ATPase subunit b</shortName>
    </alternativeName>
</protein>
<reference evidence="16 17" key="1">
    <citation type="submission" date="2016-10" db="EMBL/GenBank/DDBJ databases">
        <authorList>
            <person name="de Groot N.N."/>
        </authorList>
    </citation>
    <scope>NUCLEOTIDE SEQUENCE [LARGE SCALE GENOMIC DNA]</scope>
    <source>
        <strain evidence="16 17">DSM 18979</strain>
    </source>
</reference>
<dbReference type="InterPro" id="IPR028987">
    <property type="entry name" value="ATP_synth_B-like_membr_sf"/>
</dbReference>
<dbReference type="CDD" id="cd06503">
    <property type="entry name" value="ATP-synt_Fo_b"/>
    <property type="match status" value="1"/>
</dbReference>
<dbReference type="Pfam" id="PF00430">
    <property type="entry name" value="ATP-synt_B"/>
    <property type="match status" value="1"/>
</dbReference>
<feature type="coiled-coil region" evidence="15">
    <location>
        <begin position="43"/>
        <end position="132"/>
    </location>
</feature>
<sequence>MMQQGLVEFGWTFFFQITNTVIIFLVLRHFLFKPATEFMENRTKGIEDALENAATKNKEAEDLKGQYEGKLANIKEERNEMIREATKRAEERSNDILKAAEVEAKKIIEKGRQDMERERQKAVNELKDQISTLAIMAASKVIEEELSEKAHTKMIEEFIKEVGETPWQN</sequence>
<dbReference type="GO" id="GO:0045259">
    <property type="term" value="C:proton-transporting ATP synthase complex"/>
    <property type="evidence" value="ECO:0007669"/>
    <property type="project" value="UniProtKB-KW"/>
</dbReference>
<evidence type="ECO:0000256" key="7">
    <source>
        <dbReference type="ARBA" id="ARBA00022989"/>
    </source>
</evidence>
<dbReference type="EMBL" id="FOHU01000002">
    <property type="protein sequence ID" value="SES83325.1"/>
    <property type="molecule type" value="Genomic_DNA"/>
</dbReference>
<evidence type="ECO:0000256" key="15">
    <source>
        <dbReference type="SAM" id="Coils"/>
    </source>
</evidence>
<accession>A0A1H9ZNJ1</accession>
<dbReference type="RefSeq" id="WP_244272623.1">
    <property type="nucleotide sequence ID" value="NZ_FOHU01000002.1"/>
</dbReference>
<keyword evidence="10 13" id="KW-0066">ATP synthesis</keyword>
<dbReference type="InterPro" id="IPR002146">
    <property type="entry name" value="ATP_synth_b/b'su_bac/chlpt"/>
</dbReference>
<keyword evidence="6 13" id="KW-0375">Hydrogen ion transport</keyword>
<evidence type="ECO:0000256" key="11">
    <source>
        <dbReference type="ARBA" id="ARBA00025198"/>
    </source>
</evidence>
<dbReference type="PANTHER" id="PTHR33445:SF1">
    <property type="entry name" value="ATP SYNTHASE SUBUNIT B"/>
    <property type="match status" value="1"/>
</dbReference>
<evidence type="ECO:0000256" key="12">
    <source>
        <dbReference type="ARBA" id="ARBA00037847"/>
    </source>
</evidence>
<keyword evidence="17" id="KW-1185">Reference proteome</keyword>
<comment type="subunit">
    <text evidence="13">F-type ATPases have 2 components, F(1) - the catalytic core - and F(0) - the membrane proton channel. F(1) has five subunits: alpha(3), beta(3), gamma(1), delta(1), epsilon(1). F(0) has three main subunits: a(1), b(2) and c(10-14). The alpha and beta chains form an alternating ring which encloses part of the gamma chain. F(1) is attached to F(0) by a central stalk formed by the gamma and epsilon chains, while a peripheral stalk is formed by the delta and b chains.</text>
</comment>
<dbReference type="InterPro" id="IPR005864">
    <property type="entry name" value="ATP_synth_F0_bsu_bac"/>
</dbReference>
<keyword evidence="4 13" id="KW-0138">CF(0)</keyword>
<gene>
    <name evidence="13" type="primary">atpF</name>
    <name evidence="16" type="ORF">SAMN05660297_00653</name>
</gene>
<evidence type="ECO:0000256" key="4">
    <source>
        <dbReference type="ARBA" id="ARBA00022547"/>
    </source>
</evidence>
<evidence type="ECO:0000256" key="8">
    <source>
        <dbReference type="ARBA" id="ARBA00023065"/>
    </source>
</evidence>
<evidence type="ECO:0000256" key="10">
    <source>
        <dbReference type="ARBA" id="ARBA00023310"/>
    </source>
</evidence>
<evidence type="ECO:0000256" key="9">
    <source>
        <dbReference type="ARBA" id="ARBA00023136"/>
    </source>
</evidence>
<proteinExistence type="inferred from homology"/>
<feature type="transmembrane region" description="Helical" evidence="13">
    <location>
        <begin position="12"/>
        <end position="32"/>
    </location>
</feature>
<keyword evidence="9 13" id="KW-0472">Membrane</keyword>
<keyword evidence="7 13" id="KW-1133">Transmembrane helix</keyword>
<dbReference type="HAMAP" id="MF_01398">
    <property type="entry name" value="ATP_synth_b_bprime"/>
    <property type="match status" value="1"/>
</dbReference>
<keyword evidence="5 13" id="KW-0812">Transmembrane</keyword>
<evidence type="ECO:0000256" key="14">
    <source>
        <dbReference type="RuleBase" id="RU003848"/>
    </source>
</evidence>
<evidence type="ECO:0000256" key="6">
    <source>
        <dbReference type="ARBA" id="ARBA00022781"/>
    </source>
</evidence>
<dbReference type="NCBIfam" id="TIGR01144">
    <property type="entry name" value="ATP_synt_b"/>
    <property type="match status" value="1"/>
</dbReference>
<comment type="function">
    <text evidence="13">Component of the F(0) channel, it forms part of the peripheral stalk, linking F(1) to F(0).</text>
</comment>
<comment type="similarity">
    <text evidence="1 13 14">Belongs to the ATPase B chain family.</text>
</comment>
<dbReference type="Gene3D" id="1.20.5.620">
    <property type="entry name" value="F1F0 ATP synthase subunit B, membrane domain"/>
    <property type="match status" value="1"/>
</dbReference>
<dbReference type="GO" id="GO:0046961">
    <property type="term" value="F:proton-transporting ATPase activity, rotational mechanism"/>
    <property type="evidence" value="ECO:0007669"/>
    <property type="project" value="TreeGrafter"/>
</dbReference>
<dbReference type="SUPFAM" id="SSF81573">
    <property type="entry name" value="F1F0 ATP synthase subunit B, membrane domain"/>
    <property type="match status" value="1"/>
</dbReference>